<evidence type="ECO:0000256" key="1">
    <source>
        <dbReference type="ARBA" id="ARBA00010333"/>
    </source>
</evidence>
<dbReference type="InterPro" id="IPR001638">
    <property type="entry name" value="Solute-binding_3/MltF_N"/>
</dbReference>
<evidence type="ECO:0000313" key="5">
    <source>
        <dbReference type="EMBL" id="QEY60777.1"/>
    </source>
</evidence>
<dbReference type="SUPFAM" id="SSF53850">
    <property type="entry name" value="Periplasmic binding protein-like II"/>
    <property type="match status" value="2"/>
</dbReference>
<comment type="similarity">
    <text evidence="1">Belongs to the bacterial solute-binding protein 3 family.</text>
</comment>
<organism evidence="5 6">
    <name type="scientific">Metapseudomonas lalkuanensis</name>
    <dbReference type="NCBI Taxonomy" id="2604832"/>
    <lineage>
        <taxon>Bacteria</taxon>
        <taxon>Pseudomonadati</taxon>
        <taxon>Pseudomonadota</taxon>
        <taxon>Gammaproteobacteria</taxon>
        <taxon>Pseudomonadales</taxon>
        <taxon>Pseudomonadaceae</taxon>
        <taxon>Metapseudomonas</taxon>
    </lineage>
</organism>
<feature type="chain" id="PRO_5023938571" evidence="3">
    <location>
        <begin position="21"/>
        <end position="178"/>
    </location>
</feature>
<evidence type="ECO:0000256" key="3">
    <source>
        <dbReference type="SAM" id="SignalP"/>
    </source>
</evidence>
<proteinExistence type="inferred from homology"/>
<dbReference type="AlphaFoldDB" id="A0A5J6QE89"/>
<dbReference type="Pfam" id="PF00497">
    <property type="entry name" value="SBP_bac_3"/>
    <property type="match status" value="1"/>
</dbReference>
<protein>
    <submittedName>
        <fullName evidence="5">Transporter substrate-binding domain-containing protein</fullName>
    </submittedName>
</protein>
<dbReference type="Gene3D" id="3.40.190.10">
    <property type="entry name" value="Periplasmic binding protein-like II"/>
    <property type="match status" value="1"/>
</dbReference>
<evidence type="ECO:0000259" key="4">
    <source>
        <dbReference type="Pfam" id="PF00497"/>
    </source>
</evidence>
<dbReference type="KEGG" id="plal:FXN65_01485"/>
<dbReference type="Proteomes" id="UP000327179">
    <property type="component" value="Chromosome"/>
</dbReference>
<name>A0A5J6QE89_9GAMM</name>
<feature type="signal peptide" evidence="3">
    <location>
        <begin position="1"/>
        <end position="20"/>
    </location>
</feature>
<sequence>MRLLYCLPALFALLSPLAQAELLDDVWERGSLRIAIEDNNPPYSYREDGKLIGFGVELGRALATELNVDADFVVDDDGKMLDGLQSGRYDIALDQLAGPEQGQASLEFSEPYVFPLAEAEGDSGAEQPMAIPFQKGNPAFRDSLNRALVKLRSEGKLGELSKQWLGKDLSQPAVTRSR</sequence>
<accession>A0A5J6QE89</accession>
<keyword evidence="6" id="KW-1185">Reference proteome</keyword>
<dbReference type="PANTHER" id="PTHR35936">
    <property type="entry name" value="MEMBRANE-BOUND LYTIC MUREIN TRANSGLYCOSYLASE F"/>
    <property type="match status" value="1"/>
</dbReference>
<gene>
    <name evidence="5" type="ORF">FXN65_01485</name>
</gene>
<keyword evidence="2 3" id="KW-0732">Signal</keyword>
<evidence type="ECO:0000256" key="2">
    <source>
        <dbReference type="ARBA" id="ARBA00022729"/>
    </source>
</evidence>
<feature type="domain" description="Solute-binding protein family 3/N-terminal" evidence="4">
    <location>
        <begin position="32"/>
        <end position="167"/>
    </location>
</feature>
<reference evidence="5 6" key="1">
    <citation type="submission" date="2019-08" db="EMBL/GenBank/DDBJ databases">
        <title>Whole-genome Sequencing of e-waste polymer degrading bacterium Pseudomonas sp. strain PE08.</title>
        <authorList>
            <person name="Kirdat K."/>
            <person name="Debbarma P."/>
            <person name="Narawade N."/>
            <person name="Suyal D."/>
            <person name="Thorat V."/>
            <person name="Shouche Y."/>
            <person name="Goel R."/>
            <person name="Yadav A."/>
        </authorList>
    </citation>
    <scope>NUCLEOTIDE SEQUENCE [LARGE SCALE GENOMIC DNA]</scope>
    <source>
        <strain evidence="5 6">PE08</strain>
    </source>
</reference>
<dbReference type="RefSeq" id="WP_151131324.1">
    <property type="nucleotide sequence ID" value="NZ_CP043311.1"/>
</dbReference>
<dbReference type="PANTHER" id="PTHR35936:SF35">
    <property type="entry name" value="L-CYSTINE-BINDING PROTEIN TCYJ"/>
    <property type="match status" value="1"/>
</dbReference>
<dbReference type="EMBL" id="CP043311">
    <property type="protein sequence ID" value="QEY60777.1"/>
    <property type="molecule type" value="Genomic_DNA"/>
</dbReference>
<evidence type="ECO:0000313" key="6">
    <source>
        <dbReference type="Proteomes" id="UP000327179"/>
    </source>
</evidence>